<dbReference type="FunFam" id="3.30.70.330:FF:000001">
    <property type="entry name" value="50S ribosomal protein L23"/>
    <property type="match status" value="1"/>
</dbReference>
<keyword evidence="2 6" id="KW-0699">rRNA-binding</keyword>
<dbReference type="AlphaFoldDB" id="A0A7W5H7U8"/>
<keyword evidence="4 6" id="KW-0689">Ribosomal protein</keyword>
<dbReference type="Proteomes" id="UP000536179">
    <property type="component" value="Unassembled WGS sequence"/>
</dbReference>
<name>A0A7W5H7U8_9BACT</name>
<dbReference type="GO" id="GO:0003735">
    <property type="term" value="F:structural constituent of ribosome"/>
    <property type="evidence" value="ECO:0007669"/>
    <property type="project" value="InterPro"/>
</dbReference>
<dbReference type="GO" id="GO:1990904">
    <property type="term" value="C:ribonucleoprotein complex"/>
    <property type="evidence" value="ECO:0007669"/>
    <property type="project" value="UniProtKB-KW"/>
</dbReference>
<dbReference type="Pfam" id="PF00276">
    <property type="entry name" value="Ribosomal_L23"/>
    <property type="match status" value="1"/>
</dbReference>
<dbReference type="GO" id="GO:0005840">
    <property type="term" value="C:ribosome"/>
    <property type="evidence" value="ECO:0007669"/>
    <property type="project" value="UniProtKB-KW"/>
</dbReference>
<dbReference type="GO" id="GO:0019843">
    <property type="term" value="F:rRNA binding"/>
    <property type="evidence" value="ECO:0007669"/>
    <property type="project" value="UniProtKB-UniRule"/>
</dbReference>
<dbReference type="SUPFAM" id="SSF54189">
    <property type="entry name" value="Ribosomal proteins S24e, L23 and L15e"/>
    <property type="match status" value="1"/>
</dbReference>
<gene>
    <name evidence="6" type="primary">rplW</name>
    <name evidence="7" type="ORF">FHS27_004248</name>
</gene>
<evidence type="ECO:0000256" key="4">
    <source>
        <dbReference type="ARBA" id="ARBA00022980"/>
    </source>
</evidence>
<sequence>MSAIKPPQPAERTIKLEPHQVLLRPLVTEKGVHRASRNNQYAFQIHRDATKIDVRAAVESLFDVKVTAVRTQTRKGKFRRFRNKMGRTADWKKAIVQLHEDHRIDFF</sequence>
<evidence type="ECO:0000256" key="6">
    <source>
        <dbReference type="HAMAP-Rule" id="MF_01369"/>
    </source>
</evidence>
<evidence type="ECO:0000256" key="2">
    <source>
        <dbReference type="ARBA" id="ARBA00022730"/>
    </source>
</evidence>
<evidence type="ECO:0000256" key="1">
    <source>
        <dbReference type="ARBA" id="ARBA00006700"/>
    </source>
</evidence>
<dbReference type="InterPro" id="IPR013025">
    <property type="entry name" value="Ribosomal_uL23-like"/>
</dbReference>
<dbReference type="HAMAP" id="MF_01369_B">
    <property type="entry name" value="Ribosomal_uL23_B"/>
    <property type="match status" value="1"/>
</dbReference>
<protein>
    <recommendedName>
        <fullName evidence="6">Large ribosomal subunit protein uL23</fullName>
    </recommendedName>
</protein>
<dbReference type="PANTHER" id="PTHR11620">
    <property type="entry name" value="60S RIBOSOMAL PROTEIN L23A"/>
    <property type="match status" value="1"/>
</dbReference>
<keyword evidence="8" id="KW-1185">Reference proteome</keyword>
<keyword evidence="5 6" id="KW-0687">Ribonucleoprotein</keyword>
<dbReference type="NCBIfam" id="NF004359">
    <property type="entry name" value="PRK05738.1-3"/>
    <property type="match status" value="1"/>
</dbReference>
<evidence type="ECO:0000313" key="7">
    <source>
        <dbReference type="EMBL" id="MBB3208420.1"/>
    </source>
</evidence>
<dbReference type="RefSeq" id="WP_044257306.1">
    <property type="nucleotide sequence ID" value="NZ_JACHXU010000015.1"/>
</dbReference>
<evidence type="ECO:0000256" key="3">
    <source>
        <dbReference type="ARBA" id="ARBA00022884"/>
    </source>
</evidence>
<comment type="caution">
    <text evidence="7">The sequence shown here is derived from an EMBL/GenBank/DDBJ whole genome shotgun (WGS) entry which is preliminary data.</text>
</comment>
<dbReference type="GO" id="GO:0006412">
    <property type="term" value="P:translation"/>
    <property type="evidence" value="ECO:0007669"/>
    <property type="project" value="UniProtKB-UniRule"/>
</dbReference>
<reference evidence="7 8" key="1">
    <citation type="submission" date="2020-08" db="EMBL/GenBank/DDBJ databases">
        <title>Genomic Encyclopedia of Type Strains, Phase III (KMG-III): the genomes of soil and plant-associated and newly described type strains.</title>
        <authorList>
            <person name="Whitman W."/>
        </authorList>
    </citation>
    <scope>NUCLEOTIDE SEQUENCE [LARGE SCALE GENOMIC DNA]</scope>
    <source>
        <strain evidence="7 8">CECT 8075</strain>
    </source>
</reference>
<evidence type="ECO:0000256" key="5">
    <source>
        <dbReference type="ARBA" id="ARBA00023274"/>
    </source>
</evidence>
<dbReference type="EMBL" id="JACHXU010000015">
    <property type="protein sequence ID" value="MBB3208420.1"/>
    <property type="molecule type" value="Genomic_DNA"/>
</dbReference>
<dbReference type="Gene3D" id="3.30.70.330">
    <property type="match status" value="1"/>
</dbReference>
<proteinExistence type="inferred from homology"/>
<comment type="subunit">
    <text evidence="6">Part of the 50S ribosomal subunit. Contacts protein L29, and trigger factor when it is bound to the ribosome.</text>
</comment>
<dbReference type="InterPro" id="IPR012678">
    <property type="entry name" value="Ribosomal_uL23/eL15/eS24_sf"/>
</dbReference>
<accession>A0A7W5H7U8</accession>
<comment type="function">
    <text evidence="6">One of the early assembly proteins it binds 23S rRNA. One of the proteins that surrounds the polypeptide exit tunnel on the outside of the ribosome. Forms the main docking site for trigger factor binding to the ribosome.</text>
</comment>
<comment type="similarity">
    <text evidence="1 6">Belongs to the universal ribosomal protein uL23 family.</text>
</comment>
<dbReference type="NCBIfam" id="NF004363">
    <property type="entry name" value="PRK05738.2-4"/>
    <property type="match status" value="1"/>
</dbReference>
<keyword evidence="3 6" id="KW-0694">RNA-binding</keyword>
<evidence type="ECO:0000313" key="8">
    <source>
        <dbReference type="Proteomes" id="UP000536179"/>
    </source>
</evidence>
<dbReference type="InterPro" id="IPR012677">
    <property type="entry name" value="Nucleotide-bd_a/b_plait_sf"/>
</dbReference>
<organism evidence="7 8">
    <name type="scientific">Aporhodopirellula rubra</name>
    <dbReference type="NCBI Taxonomy" id="980271"/>
    <lineage>
        <taxon>Bacteria</taxon>
        <taxon>Pseudomonadati</taxon>
        <taxon>Planctomycetota</taxon>
        <taxon>Planctomycetia</taxon>
        <taxon>Pirellulales</taxon>
        <taxon>Pirellulaceae</taxon>
        <taxon>Aporhodopirellula</taxon>
    </lineage>
</organism>